<evidence type="ECO:0000256" key="1">
    <source>
        <dbReference type="SAM" id="MobiDB-lite"/>
    </source>
</evidence>
<feature type="compositionally biased region" description="Low complexity" evidence="1">
    <location>
        <begin position="273"/>
        <end position="285"/>
    </location>
</feature>
<dbReference type="SUPFAM" id="SSF143503">
    <property type="entry name" value="PUG domain-like"/>
    <property type="match status" value="1"/>
</dbReference>
<dbReference type="Pfam" id="PF24560">
    <property type="entry name" value="zf-C2H2_OTU1_C"/>
    <property type="match status" value="1"/>
</dbReference>
<feature type="region of interest" description="Disordered" evidence="1">
    <location>
        <begin position="83"/>
        <end position="109"/>
    </location>
</feature>
<feature type="compositionally biased region" description="Basic and acidic residues" evidence="1">
    <location>
        <begin position="180"/>
        <end position="213"/>
    </location>
</feature>
<dbReference type="PROSITE" id="PS00028">
    <property type="entry name" value="ZINC_FINGER_C2H2_1"/>
    <property type="match status" value="2"/>
</dbReference>
<dbReference type="InterPro" id="IPR036339">
    <property type="entry name" value="PUB-like_dom_sf"/>
</dbReference>
<dbReference type="InterPro" id="IPR015940">
    <property type="entry name" value="UBA"/>
</dbReference>
<dbReference type="AlphaFoldDB" id="A0A7C9CP33"/>
<proteinExistence type="predicted"/>
<evidence type="ECO:0000313" key="3">
    <source>
        <dbReference type="EMBL" id="MBA4620224.1"/>
    </source>
</evidence>
<dbReference type="Gene3D" id="1.10.8.10">
    <property type="entry name" value="DNA helicase RuvA subunit, C-terminal domain"/>
    <property type="match status" value="1"/>
</dbReference>
<dbReference type="SUPFAM" id="SSF46934">
    <property type="entry name" value="UBA-like"/>
    <property type="match status" value="1"/>
</dbReference>
<dbReference type="InterPro" id="IPR013087">
    <property type="entry name" value="Znf_C2H2_type"/>
</dbReference>
<dbReference type="Pfam" id="PF09409">
    <property type="entry name" value="PUB"/>
    <property type="match status" value="1"/>
</dbReference>
<accession>A0A7C9CP33</accession>
<protein>
    <recommendedName>
        <fullName evidence="2">UBA domain-containing protein</fullName>
    </recommendedName>
</protein>
<dbReference type="PANTHER" id="PTHR46713:SF1">
    <property type="entry name" value="F13M7.16 PROTEIN"/>
    <property type="match status" value="1"/>
</dbReference>
<organism evidence="3">
    <name type="scientific">Opuntia streptacantha</name>
    <name type="common">Prickly pear cactus</name>
    <name type="synonym">Opuntia cardona</name>
    <dbReference type="NCBI Taxonomy" id="393608"/>
    <lineage>
        <taxon>Eukaryota</taxon>
        <taxon>Viridiplantae</taxon>
        <taxon>Streptophyta</taxon>
        <taxon>Embryophyta</taxon>
        <taxon>Tracheophyta</taxon>
        <taxon>Spermatophyta</taxon>
        <taxon>Magnoliopsida</taxon>
        <taxon>eudicotyledons</taxon>
        <taxon>Gunneridae</taxon>
        <taxon>Pentapetalae</taxon>
        <taxon>Caryophyllales</taxon>
        <taxon>Cactineae</taxon>
        <taxon>Cactaceae</taxon>
        <taxon>Opuntioideae</taxon>
        <taxon>Opuntia</taxon>
    </lineage>
</organism>
<feature type="region of interest" description="Disordered" evidence="1">
    <location>
        <begin position="261"/>
        <end position="296"/>
    </location>
</feature>
<dbReference type="InterPro" id="IPR057766">
    <property type="entry name" value="Znf-C2H2_OTU1-like_C"/>
</dbReference>
<feature type="region of interest" description="Disordered" evidence="1">
    <location>
        <begin position="168"/>
        <end position="213"/>
    </location>
</feature>
<dbReference type="InterPro" id="IPR018997">
    <property type="entry name" value="PUB_domain"/>
</dbReference>
<dbReference type="CDD" id="cd10461">
    <property type="entry name" value="PUB_UBA_plant"/>
    <property type="match status" value="1"/>
</dbReference>
<evidence type="ECO:0000259" key="2">
    <source>
        <dbReference type="PROSITE" id="PS50030"/>
    </source>
</evidence>
<name>A0A7C9CP33_OPUST</name>
<dbReference type="PANTHER" id="PTHR46713">
    <property type="entry name" value="F13M7.16 PROTEIN"/>
    <property type="match status" value="1"/>
</dbReference>
<dbReference type="PROSITE" id="PS50030">
    <property type="entry name" value="UBA"/>
    <property type="match status" value="1"/>
</dbReference>
<dbReference type="EMBL" id="GISG01029685">
    <property type="protein sequence ID" value="MBA4620224.1"/>
    <property type="molecule type" value="Transcribed_RNA"/>
</dbReference>
<sequence>MAGVSLKCGDCGALLRSTEEARQHAELTSHSNFSESTEAVLNLVCSSCGKPCRSKTESDLHTKRTGHTEFVDKTSEAAKPINLESPNTANAADGASMDVDASGSGQSEEMVAPEVDKKLLEELEGMGFSIARATRALHCSGNTSLEAAVNWIVEHENDPDIDEMPMVPANSKNEPPKPSLTEEEKKMKLQELRERARKKKEEEERRMEREKEKERIRIGKELLEAKRIEEENERKRLIALRKAEKEEERRALEKVRKKLEEDKAERRRKLGLPPEDAAPAKPAEPVQEKKSTLPVKPVTKAEQMRECLRSLKKTHMNEDARVKKAFQTLFTYAGNVVKNPDEEKYRKIRLSNQAFQERVGGLKGGIEFLELCGFEKSADGEFLFMPRDKVDIAVLNTAGQELQSAIENPHFGVL</sequence>
<dbReference type="CDD" id="cd14290">
    <property type="entry name" value="UBA_PUB_plant"/>
    <property type="match status" value="1"/>
</dbReference>
<reference evidence="3" key="2">
    <citation type="submission" date="2020-07" db="EMBL/GenBank/DDBJ databases">
        <authorList>
            <person name="Vera ALvarez R."/>
            <person name="Arias-Moreno D.M."/>
            <person name="Jimenez-Jacinto V."/>
            <person name="Jimenez-Bremont J.F."/>
            <person name="Swaminathan K."/>
            <person name="Moose S.P."/>
            <person name="Guerrero-Gonzalez M.L."/>
            <person name="Marino-Ramirez L."/>
            <person name="Landsman D."/>
            <person name="Rodriguez-Kessler M."/>
            <person name="Delgado-Sanchez P."/>
        </authorList>
    </citation>
    <scope>NUCLEOTIDE SEQUENCE</scope>
    <source>
        <tissue evidence="3">Cladode</tissue>
    </source>
</reference>
<reference evidence="3" key="1">
    <citation type="journal article" date="2013" name="J. Plant Res.">
        <title>Effect of fungi and light on seed germination of three Opuntia species from semiarid lands of central Mexico.</title>
        <authorList>
            <person name="Delgado-Sanchez P."/>
            <person name="Jimenez-Bremont J.F."/>
            <person name="Guerrero-Gonzalez Mde L."/>
            <person name="Flores J."/>
        </authorList>
    </citation>
    <scope>NUCLEOTIDE SEQUENCE</scope>
    <source>
        <tissue evidence="3">Cladode</tissue>
    </source>
</reference>
<dbReference type="Pfam" id="PF22562">
    <property type="entry name" value="UBA_7"/>
    <property type="match status" value="1"/>
</dbReference>
<dbReference type="Gene3D" id="1.20.58.2190">
    <property type="match status" value="1"/>
</dbReference>
<feature type="domain" description="UBA" evidence="2">
    <location>
        <begin position="114"/>
        <end position="155"/>
    </location>
</feature>
<dbReference type="InterPro" id="IPR009060">
    <property type="entry name" value="UBA-like_sf"/>
</dbReference>
<dbReference type="SMART" id="SM00580">
    <property type="entry name" value="PUG"/>
    <property type="match status" value="1"/>
</dbReference>